<dbReference type="SUPFAM" id="SSF55729">
    <property type="entry name" value="Acyl-CoA N-acyltransferases (Nat)"/>
    <property type="match status" value="1"/>
</dbReference>
<evidence type="ECO:0000256" key="1">
    <source>
        <dbReference type="ARBA" id="ARBA00022679"/>
    </source>
</evidence>
<feature type="domain" description="N-acetyltransferase" evidence="3">
    <location>
        <begin position="151"/>
        <end position="316"/>
    </location>
</feature>
<evidence type="ECO:0000313" key="4">
    <source>
        <dbReference type="EMBL" id="KAA2264773.1"/>
    </source>
</evidence>
<protein>
    <submittedName>
        <fullName evidence="4">GNAT family N-acetyltransferase</fullName>
    </submittedName>
</protein>
<dbReference type="PROSITE" id="PS51186">
    <property type="entry name" value="GNAT"/>
    <property type="match status" value="1"/>
</dbReference>
<reference evidence="4 5" key="2">
    <citation type="submission" date="2019-09" db="EMBL/GenBank/DDBJ databases">
        <authorList>
            <person name="Jin C."/>
        </authorList>
    </citation>
    <scope>NUCLEOTIDE SEQUENCE [LARGE SCALE GENOMIC DNA]</scope>
    <source>
        <strain evidence="4 5">AN110305</strain>
    </source>
</reference>
<keyword evidence="5" id="KW-1185">Reference proteome</keyword>
<dbReference type="InterPro" id="IPR016181">
    <property type="entry name" value="Acyl_CoA_acyltransferase"/>
</dbReference>
<dbReference type="EMBL" id="VUOB01000010">
    <property type="protein sequence ID" value="KAA2264773.1"/>
    <property type="molecule type" value="Genomic_DNA"/>
</dbReference>
<proteinExistence type="predicted"/>
<comment type="caution">
    <text evidence="4">The sequence shown here is derived from an EMBL/GenBank/DDBJ whole genome shotgun (WGS) entry which is preliminary data.</text>
</comment>
<dbReference type="PANTHER" id="PTHR43877">
    <property type="entry name" value="AMINOALKYLPHOSPHONATE N-ACETYLTRANSFERASE-RELATED-RELATED"/>
    <property type="match status" value="1"/>
</dbReference>
<evidence type="ECO:0000259" key="3">
    <source>
        <dbReference type="PROSITE" id="PS51186"/>
    </source>
</evidence>
<name>A0A5B2XN24_9PSEU</name>
<dbReference type="Pfam" id="PF00583">
    <property type="entry name" value="Acetyltransf_1"/>
    <property type="match status" value="1"/>
</dbReference>
<reference evidence="4 5" key="1">
    <citation type="submission" date="2019-09" db="EMBL/GenBank/DDBJ databases">
        <title>Goodfellowia gen. nov., a new genus of the Pseudonocardineae related to Actinoalloteichus, containing Goodfellowia coeruleoviolacea gen. nov., comb. nov. gen. nov., comb. nov.</title>
        <authorList>
            <person name="Labeda D."/>
        </authorList>
    </citation>
    <scope>NUCLEOTIDE SEQUENCE [LARGE SCALE GENOMIC DNA]</scope>
    <source>
        <strain evidence="4 5">AN110305</strain>
    </source>
</reference>
<sequence length="316" mass="33564">MKPNLVHAEHTARLASIDPLLPKPAQLAAAEGQVLLTATAGESTAVGLAKYVEHAPDSETATWVPLRNHLLTVRVAGPDQASALDALLDRWAEHLADRVEVGDQETALTVNWPSRDIEAVPALIRHGLAPLMTIAARPAGRPTLAPWATGLLVRRAGPDDLDVAVALNMLDVTYDAQFGMVTERAGSSARLHDSIAEVLARPEPCAWLAERDGRAVGLLYVDLPAHADWIAHLVAGGPVGYLGCLAVVPDARGGGVGTALTAEAHRALDEAGVAVTLLHHAVPNPRSTPFWYSHGYRPLWTTWLRRPAVRASTGNG</sequence>
<dbReference type="CDD" id="cd04301">
    <property type="entry name" value="NAT_SF"/>
    <property type="match status" value="1"/>
</dbReference>
<keyword evidence="1 4" id="KW-0808">Transferase</keyword>
<dbReference type="AlphaFoldDB" id="A0A5B2XN24"/>
<evidence type="ECO:0000256" key="2">
    <source>
        <dbReference type="ARBA" id="ARBA00023315"/>
    </source>
</evidence>
<dbReference type="InterPro" id="IPR050832">
    <property type="entry name" value="Bact_Acetyltransf"/>
</dbReference>
<dbReference type="Gene3D" id="3.40.630.30">
    <property type="match status" value="1"/>
</dbReference>
<dbReference type="OrthoDB" id="149709at2"/>
<evidence type="ECO:0000313" key="5">
    <source>
        <dbReference type="Proteomes" id="UP000323454"/>
    </source>
</evidence>
<organism evidence="4 5">
    <name type="scientific">Solihabitans fulvus</name>
    <dbReference type="NCBI Taxonomy" id="1892852"/>
    <lineage>
        <taxon>Bacteria</taxon>
        <taxon>Bacillati</taxon>
        <taxon>Actinomycetota</taxon>
        <taxon>Actinomycetes</taxon>
        <taxon>Pseudonocardiales</taxon>
        <taxon>Pseudonocardiaceae</taxon>
        <taxon>Solihabitans</taxon>
    </lineage>
</organism>
<keyword evidence="2" id="KW-0012">Acyltransferase</keyword>
<dbReference type="InterPro" id="IPR000182">
    <property type="entry name" value="GNAT_dom"/>
</dbReference>
<dbReference type="RefSeq" id="WP_149848572.1">
    <property type="nucleotide sequence ID" value="NZ_VUOB01000010.1"/>
</dbReference>
<accession>A0A5B2XN24</accession>
<dbReference type="Proteomes" id="UP000323454">
    <property type="component" value="Unassembled WGS sequence"/>
</dbReference>
<gene>
    <name evidence="4" type="ORF">F0L68_06720</name>
</gene>
<dbReference type="GO" id="GO:0016747">
    <property type="term" value="F:acyltransferase activity, transferring groups other than amino-acyl groups"/>
    <property type="evidence" value="ECO:0007669"/>
    <property type="project" value="InterPro"/>
</dbReference>